<evidence type="ECO:0000256" key="1">
    <source>
        <dbReference type="ARBA" id="ARBA00010995"/>
    </source>
</evidence>
<dbReference type="SUPFAM" id="SSF111331">
    <property type="entry name" value="NAD kinase/diacylglycerol kinase-like"/>
    <property type="match status" value="1"/>
</dbReference>
<evidence type="ECO:0000256" key="3">
    <source>
        <dbReference type="ARBA" id="ARBA00022741"/>
    </source>
</evidence>
<dbReference type="GO" id="GO:0006741">
    <property type="term" value="P:NADP+ biosynthetic process"/>
    <property type="evidence" value="ECO:0007669"/>
    <property type="project" value="InterPro"/>
</dbReference>
<dbReference type="EMBL" id="MBFR01000149">
    <property type="protein sequence ID" value="PVU92798.1"/>
    <property type="molecule type" value="Genomic_DNA"/>
</dbReference>
<evidence type="ECO:0000256" key="6">
    <source>
        <dbReference type="ARBA" id="ARBA00022857"/>
    </source>
</evidence>
<dbReference type="InterPro" id="IPR002504">
    <property type="entry name" value="NADK"/>
</dbReference>
<evidence type="ECO:0000313" key="8">
    <source>
        <dbReference type="EMBL" id="PVU92798.1"/>
    </source>
</evidence>
<keyword evidence="3" id="KW-0547">Nucleotide-binding</keyword>
<dbReference type="AlphaFoldDB" id="A0A2T9YKE3"/>
<dbReference type="Pfam" id="PF20143">
    <property type="entry name" value="NAD_kinase_C"/>
    <property type="match status" value="1"/>
</dbReference>
<keyword evidence="9" id="KW-1185">Reference proteome</keyword>
<dbReference type="Pfam" id="PF01513">
    <property type="entry name" value="NAD_kinase"/>
    <property type="match status" value="1"/>
</dbReference>
<keyword evidence="2" id="KW-0808">Transferase</keyword>
<name>A0A2T9YKE3_9FUNG</name>
<comment type="caution">
    <text evidence="8">The sequence shown here is derived from an EMBL/GenBank/DDBJ whole genome shotgun (WGS) entry which is preliminary data.</text>
</comment>
<evidence type="ECO:0000256" key="5">
    <source>
        <dbReference type="ARBA" id="ARBA00022840"/>
    </source>
</evidence>
<reference evidence="8 9" key="1">
    <citation type="journal article" date="2018" name="MBio">
        <title>Comparative Genomics Reveals the Core Gene Toolbox for the Fungus-Insect Symbiosis.</title>
        <authorList>
            <person name="Wang Y."/>
            <person name="Stata M."/>
            <person name="Wang W."/>
            <person name="Stajich J.E."/>
            <person name="White M.M."/>
            <person name="Moncalvo J.M."/>
        </authorList>
    </citation>
    <scope>NUCLEOTIDE SEQUENCE [LARGE SCALE GENOMIC DNA]</scope>
    <source>
        <strain evidence="8 9">SWE-8-4</strain>
    </source>
</reference>
<dbReference type="HAMAP" id="MF_00361">
    <property type="entry name" value="NAD_kinase"/>
    <property type="match status" value="1"/>
</dbReference>
<keyword evidence="5" id="KW-0067">ATP-binding</keyword>
<dbReference type="InterPro" id="IPR016064">
    <property type="entry name" value="NAD/diacylglycerol_kinase_sf"/>
</dbReference>
<dbReference type="PANTHER" id="PTHR20275:SF26">
    <property type="entry name" value="NADH KINASE POS5, MITOCHONDRIAL"/>
    <property type="match status" value="1"/>
</dbReference>
<organism evidence="8 9">
    <name type="scientific">Smittium simulii</name>
    <dbReference type="NCBI Taxonomy" id="133385"/>
    <lineage>
        <taxon>Eukaryota</taxon>
        <taxon>Fungi</taxon>
        <taxon>Fungi incertae sedis</taxon>
        <taxon>Zoopagomycota</taxon>
        <taxon>Kickxellomycotina</taxon>
        <taxon>Harpellomycetes</taxon>
        <taxon>Harpellales</taxon>
        <taxon>Legeriomycetaceae</taxon>
        <taxon>Smittium</taxon>
    </lineage>
</organism>
<dbReference type="Proteomes" id="UP000245383">
    <property type="component" value="Unassembled WGS sequence"/>
</dbReference>
<gene>
    <name evidence="8" type="ORF">BB561_003605</name>
</gene>
<dbReference type="OrthoDB" id="24581at2759"/>
<dbReference type="Gene3D" id="3.40.50.10330">
    <property type="entry name" value="Probable inorganic polyphosphate/atp-NAD kinase, domain 1"/>
    <property type="match status" value="1"/>
</dbReference>
<keyword evidence="6" id="KW-0521">NADP</keyword>
<evidence type="ECO:0008006" key="10">
    <source>
        <dbReference type="Google" id="ProtNLM"/>
    </source>
</evidence>
<keyword evidence="4" id="KW-0418">Kinase</keyword>
<dbReference type="FunFam" id="2.60.200.30:FF:000009">
    <property type="entry name" value="Poly(P)/ATP NAD kinase"/>
    <property type="match status" value="1"/>
</dbReference>
<evidence type="ECO:0000313" key="9">
    <source>
        <dbReference type="Proteomes" id="UP000245383"/>
    </source>
</evidence>
<dbReference type="InterPro" id="IPR017438">
    <property type="entry name" value="ATP-NAD_kinase_N"/>
</dbReference>
<dbReference type="STRING" id="133385.A0A2T9YKE3"/>
<evidence type="ECO:0000256" key="2">
    <source>
        <dbReference type="ARBA" id="ARBA00022679"/>
    </source>
</evidence>
<accession>A0A2T9YKE3</accession>
<dbReference type="GO" id="GO:0003951">
    <property type="term" value="F:NAD+ kinase activity"/>
    <property type="evidence" value="ECO:0007669"/>
    <property type="project" value="InterPro"/>
</dbReference>
<keyword evidence="7" id="KW-0520">NAD</keyword>
<proteinExistence type="inferred from homology"/>
<protein>
    <recommendedName>
        <fullName evidence="10">NAD+ kinase</fullName>
    </recommendedName>
</protein>
<evidence type="ECO:0000256" key="4">
    <source>
        <dbReference type="ARBA" id="ARBA00022777"/>
    </source>
</evidence>
<dbReference type="Gene3D" id="2.60.200.30">
    <property type="entry name" value="Probable inorganic polyphosphate/atp-NAD kinase, domain 2"/>
    <property type="match status" value="1"/>
</dbReference>
<comment type="similarity">
    <text evidence="1">Belongs to the NAD kinase family.</text>
</comment>
<dbReference type="GO" id="GO:0005524">
    <property type="term" value="F:ATP binding"/>
    <property type="evidence" value="ECO:0007669"/>
    <property type="project" value="UniProtKB-KW"/>
</dbReference>
<dbReference type="InterPro" id="IPR017437">
    <property type="entry name" value="ATP-NAD_kinase_PpnK-typ_C"/>
</dbReference>
<sequence length="366" mass="41184">MLTSRSLFKAINPTLLCRKFAFTATGNILLFSKPTIQGIIPKNLLRTYTQNSRPTIIQSKDEPCKATNDIYSTWENEKPQKALIVLKAGVDSTINALKNASRQVILFCLKNILNFFLKIPHFFYLSRWLSKEYPSIEVYVEESIIQKVNEPDFKFISFEKDKHESQIEFIITLGGDGTLLKASSLFQCKMPPVLSFSMGTLGFLLPFDIHNFKHVINSFMNGKFYVLNRMRMDFQVHKRDGSIVDLDLKDAMNEVTIHRGHFEHLTTLNIYINDQILTTVVSDGLVLATPSGSTAYSLSAGGPILHPSLQSMIITPICPRSLSFRSIVLPTDAIVKLELSEQSRGNTTCLADGIFKPPNIQSRASL</sequence>
<dbReference type="PANTHER" id="PTHR20275">
    <property type="entry name" value="NAD KINASE"/>
    <property type="match status" value="1"/>
</dbReference>
<dbReference type="GO" id="GO:0019674">
    <property type="term" value="P:NAD+ metabolic process"/>
    <property type="evidence" value="ECO:0007669"/>
    <property type="project" value="InterPro"/>
</dbReference>
<evidence type="ECO:0000256" key="7">
    <source>
        <dbReference type="ARBA" id="ARBA00023027"/>
    </source>
</evidence>